<dbReference type="InterPro" id="IPR027417">
    <property type="entry name" value="P-loop_NTPase"/>
</dbReference>
<dbReference type="Gene3D" id="3.40.50.300">
    <property type="entry name" value="P-loop containing nucleotide triphosphate hydrolases"/>
    <property type="match status" value="1"/>
</dbReference>
<sequence length="482" mass="52820">MAWVHRGKNMTEKWKSAPGAPADVSRLQDASSARHKLDAGERIVARAPRTIADTGLDQNFLLELIAKSTLLLGKVSLTQLVQRLKLGAGVLDSVVAFAVRERVMEIVRRGANDIDVELQLTDNGRVRATEYMARCRYAGPAPVALATYEEVILRQSVRQIQATRASVRAAFAGLTVKPALLDDIGGAVNSGKPVIFFGPPGSGKTSLAERLGRLLPGRVAVPYAIAIENEVIQVFDPLIHEPCETAGLDGALSPQADARWQICRRPTVLSGGELTLDMLELRYDAVSGFYQAPPHVKANGGLYIVDDLGRQRVAPADLLNRWIVPFDRGRDMLTLRTGLRFSLPFDVWVGFSSNFAPEELGDEAFFRRLGCKLYIGPLDVAEYRSVYDMRCKELGVASDDEAFEFLIHRLHVPAGRQLLACYPGDLLRIVLANASYFEQPAVADGPSLLRAWNSYFAVVGEHENQPPPQVGAEWQPKKVAAG</sequence>
<evidence type="ECO:0000259" key="2">
    <source>
        <dbReference type="SMART" id="SM00382"/>
    </source>
</evidence>
<organism evidence="3 4">
    <name type="scientific">Pandoraea terrae</name>
    <dbReference type="NCBI Taxonomy" id="1537710"/>
    <lineage>
        <taxon>Bacteria</taxon>
        <taxon>Pseudomonadati</taxon>
        <taxon>Pseudomonadota</taxon>
        <taxon>Betaproteobacteria</taxon>
        <taxon>Burkholderiales</taxon>
        <taxon>Burkholderiaceae</taxon>
        <taxon>Pandoraea</taxon>
    </lineage>
</organism>
<dbReference type="SUPFAM" id="SSF52540">
    <property type="entry name" value="P-loop containing nucleoside triphosphate hydrolases"/>
    <property type="match status" value="2"/>
</dbReference>
<feature type="domain" description="AAA+ ATPase" evidence="2">
    <location>
        <begin position="190"/>
        <end position="379"/>
    </location>
</feature>
<dbReference type="Proteomes" id="UP000414233">
    <property type="component" value="Unassembled WGS sequence"/>
</dbReference>
<evidence type="ECO:0000256" key="1">
    <source>
        <dbReference type="SAM" id="MobiDB-lite"/>
    </source>
</evidence>
<name>A0A5E4VKD1_9BURK</name>
<protein>
    <submittedName>
        <fullName evidence="3">ATPase</fullName>
    </submittedName>
</protein>
<dbReference type="EMBL" id="CABPRZ010000009">
    <property type="protein sequence ID" value="VVE11854.1"/>
    <property type="molecule type" value="Genomic_DNA"/>
</dbReference>
<proteinExistence type="predicted"/>
<keyword evidence="4" id="KW-1185">Reference proteome</keyword>
<dbReference type="SMART" id="SM00382">
    <property type="entry name" value="AAA"/>
    <property type="match status" value="1"/>
</dbReference>
<dbReference type="InterPro" id="IPR003593">
    <property type="entry name" value="AAA+_ATPase"/>
</dbReference>
<dbReference type="AlphaFoldDB" id="A0A5E4VKD1"/>
<evidence type="ECO:0000313" key="4">
    <source>
        <dbReference type="Proteomes" id="UP000414233"/>
    </source>
</evidence>
<gene>
    <name evidence="3" type="ORF">PTE30175_02604</name>
</gene>
<feature type="region of interest" description="Disordered" evidence="1">
    <location>
        <begin position="1"/>
        <end position="33"/>
    </location>
</feature>
<accession>A0A5E4VKD1</accession>
<evidence type="ECO:0000313" key="3">
    <source>
        <dbReference type="EMBL" id="VVE11854.1"/>
    </source>
</evidence>
<reference evidence="3 4" key="1">
    <citation type="submission" date="2019-08" db="EMBL/GenBank/DDBJ databases">
        <authorList>
            <person name="Peeters C."/>
        </authorList>
    </citation>
    <scope>NUCLEOTIDE SEQUENCE [LARGE SCALE GENOMIC DNA]</scope>
    <source>
        <strain evidence="3 4">LMG 30175</strain>
    </source>
</reference>